<feature type="transmembrane region" description="Helical" evidence="1">
    <location>
        <begin position="102"/>
        <end position="125"/>
    </location>
</feature>
<reference evidence="2 3" key="1">
    <citation type="journal article" date="2021" name="BMC Biol.">
        <title>Horizontally acquired antibacterial genes associated with adaptive radiation of ladybird beetles.</title>
        <authorList>
            <person name="Li H.S."/>
            <person name="Tang X.F."/>
            <person name="Huang Y.H."/>
            <person name="Xu Z.Y."/>
            <person name="Chen M.L."/>
            <person name="Du X.Y."/>
            <person name="Qiu B.Y."/>
            <person name="Chen P.T."/>
            <person name="Zhang W."/>
            <person name="Slipinski A."/>
            <person name="Escalona H.E."/>
            <person name="Waterhouse R.M."/>
            <person name="Zwick A."/>
            <person name="Pang H."/>
        </authorList>
    </citation>
    <scope>NUCLEOTIDE SEQUENCE [LARGE SCALE GENOMIC DNA]</scope>
    <source>
        <strain evidence="2">SYSU2018</strain>
    </source>
</reference>
<feature type="transmembrane region" description="Helical" evidence="1">
    <location>
        <begin position="65"/>
        <end position="90"/>
    </location>
</feature>
<accession>A0ABD2NC48</accession>
<feature type="transmembrane region" description="Helical" evidence="1">
    <location>
        <begin position="137"/>
        <end position="154"/>
    </location>
</feature>
<comment type="caution">
    <text evidence="2">The sequence shown here is derived from an EMBL/GenBank/DDBJ whole genome shotgun (WGS) entry which is preliminary data.</text>
</comment>
<protein>
    <submittedName>
        <fullName evidence="2">Uncharacterized protein</fullName>
    </submittedName>
</protein>
<evidence type="ECO:0000313" key="2">
    <source>
        <dbReference type="EMBL" id="KAL3276144.1"/>
    </source>
</evidence>
<evidence type="ECO:0000256" key="1">
    <source>
        <dbReference type="SAM" id="Phobius"/>
    </source>
</evidence>
<dbReference type="Proteomes" id="UP001516400">
    <property type="component" value="Unassembled WGS sequence"/>
</dbReference>
<evidence type="ECO:0000313" key="3">
    <source>
        <dbReference type="Proteomes" id="UP001516400"/>
    </source>
</evidence>
<sequence>MYSQKLVRRFAILASTFAIIQSAIWFLGSLLVILLFYDFLSLDFDDGSLPDLVFELFMDQNDDTIILFVYIYAVLSLVLCVISSLIINAIVAKYETKIHKLYVSWAVNIIILSVVDIVLTCFLGRDLYNQSQPSQDVIYAYTIAILISIRELLFG</sequence>
<feature type="transmembrane region" description="Helical" evidence="1">
    <location>
        <begin position="12"/>
        <end position="37"/>
    </location>
</feature>
<organism evidence="2 3">
    <name type="scientific">Cryptolaemus montrouzieri</name>
    <dbReference type="NCBI Taxonomy" id="559131"/>
    <lineage>
        <taxon>Eukaryota</taxon>
        <taxon>Metazoa</taxon>
        <taxon>Ecdysozoa</taxon>
        <taxon>Arthropoda</taxon>
        <taxon>Hexapoda</taxon>
        <taxon>Insecta</taxon>
        <taxon>Pterygota</taxon>
        <taxon>Neoptera</taxon>
        <taxon>Endopterygota</taxon>
        <taxon>Coleoptera</taxon>
        <taxon>Polyphaga</taxon>
        <taxon>Cucujiformia</taxon>
        <taxon>Coccinelloidea</taxon>
        <taxon>Coccinellidae</taxon>
        <taxon>Scymninae</taxon>
        <taxon>Scymnini</taxon>
        <taxon>Cryptolaemus</taxon>
    </lineage>
</organism>
<gene>
    <name evidence="2" type="ORF">HHI36_020863</name>
</gene>
<keyword evidence="1" id="KW-0472">Membrane</keyword>
<keyword evidence="3" id="KW-1185">Reference proteome</keyword>
<dbReference type="EMBL" id="JABFTP020000083">
    <property type="protein sequence ID" value="KAL3276144.1"/>
    <property type="molecule type" value="Genomic_DNA"/>
</dbReference>
<keyword evidence="1" id="KW-0812">Transmembrane</keyword>
<name>A0ABD2NC48_9CUCU</name>
<proteinExistence type="predicted"/>
<keyword evidence="1" id="KW-1133">Transmembrane helix</keyword>
<dbReference type="AlphaFoldDB" id="A0ABD2NC48"/>